<dbReference type="Proteomes" id="UP000018888">
    <property type="component" value="Unassembled WGS sequence"/>
</dbReference>
<protein>
    <submittedName>
        <fullName evidence="1">Uncharacterized protein</fullName>
    </submittedName>
</protein>
<organism evidence="1 2">
    <name type="scientific">Rhizophagus irregularis (strain DAOM 181602 / DAOM 197198 / MUCL 43194)</name>
    <name type="common">Arbuscular mycorrhizal fungus</name>
    <name type="synonym">Glomus intraradices</name>
    <dbReference type="NCBI Taxonomy" id="747089"/>
    <lineage>
        <taxon>Eukaryota</taxon>
        <taxon>Fungi</taxon>
        <taxon>Fungi incertae sedis</taxon>
        <taxon>Mucoromycota</taxon>
        <taxon>Glomeromycotina</taxon>
        <taxon>Glomeromycetes</taxon>
        <taxon>Glomerales</taxon>
        <taxon>Glomeraceae</taxon>
        <taxon>Rhizophagus</taxon>
    </lineage>
</organism>
<evidence type="ECO:0000313" key="1">
    <source>
        <dbReference type="EMBL" id="POG80408.1"/>
    </source>
</evidence>
<evidence type="ECO:0000313" key="2">
    <source>
        <dbReference type="Proteomes" id="UP000018888"/>
    </source>
</evidence>
<accession>A0A2P4QS72</accession>
<gene>
    <name evidence="1" type="ORF">GLOIN_2v1835706</name>
</gene>
<dbReference type="AlphaFoldDB" id="A0A2P4QS72"/>
<dbReference type="VEuPathDB" id="FungiDB:RhiirFUN_022542"/>
<name>A0A2P4QS72_RHIID</name>
<keyword evidence="2" id="KW-1185">Reference proteome</keyword>
<comment type="caution">
    <text evidence="1">The sequence shown here is derived from an EMBL/GenBank/DDBJ whole genome shotgun (WGS) entry which is preliminary data.</text>
</comment>
<reference evidence="1 2" key="2">
    <citation type="journal article" date="2018" name="New Phytol.">
        <title>High intraspecific genome diversity in the model arbuscular mycorrhizal symbiont Rhizophagus irregularis.</title>
        <authorList>
            <person name="Chen E.C.H."/>
            <person name="Morin E."/>
            <person name="Beaudet D."/>
            <person name="Noel J."/>
            <person name="Yildirir G."/>
            <person name="Ndikumana S."/>
            <person name="Charron P."/>
            <person name="St-Onge C."/>
            <person name="Giorgi J."/>
            <person name="Kruger M."/>
            <person name="Marton T."/>
            <person name="Ropars J."/>
            <person name="Grigoriev I.V."/>
            <person name="Hainaut M."/>
            <person name="Henrissat B."/>
            <person name="Roux C."/>
            <person name="Martin F."/>
            <person name="Corradi N."/>
        </authorList>
    </citation>
    <scope>NUCLEOTIDE SEQUENCE [LARGE SCALE GENOMIC DNA]</scope>
    <source>
        <strain evidence="1 2">DAOM 197198</strain>
    </source>
</reference>
<dbReference type="EMBL" id="AUPC02000018">
    <property type="protein sequence ID" value="POG80408.1"/>
    <property type="molecule type" value="Genomic_DNA"/>
</dbReference>
<reference evidence="1 2" key="1">
    <citation type="journal article" date="2013" name="Proc. Natl. Acad. Sci. U.S.A.">
        <title>Genome of an arbuscular mycorrhizal fungus provides insight into the oldest plant symbiosis.</title>
        <authorList>
            <person name="Tisserant E."/>
            <person name="Malbreil M."/>
            <person name="Kuo A."/>
            <person name="Kohler A."/>
            <person name="Symeonidi A."/>
            <person name="Balestrini R."/>
            <person name="Charron P."/>
            <person name="Duensing N."/>
            <person name="Frei Dit Frey N."/>
            <person name="Gianinazzi-Pearson V."/>
            <person name="Gilbert L.B."/>
            <person name="Handa Y."/>
            <person name="Herr J.R."/>
            <person name="Hijri M."/>
            <person name="Koul R."/>
            <person name="Kawaguchi M."/>
            <person name="Krajinski F."/>
            <person name="Lammers P.J."/>
            <person name="Masclaux F.G."/>
            <person name="Murat C."/>
            <person name="Morin E."/>
            <person name="Ndikumana S."/>
            <person name="Pagni M."/>
            <person name="Petitpierre D."/>
            <person name="Requena N."/>
            <person name="Rosikiewicz P."/>
            <person name="Riley R."/>
            <person name="Saito K."/>
            <person name="San Clemente H."/>
            <person name="Shapiro H."/>
            <person name="van Tuinen D."/>
            <person name="Becard G."/>
            <person name="Bonfante P."/>
            <person name="Paszkowski U."/>
            <person name="Shachar-Hill Y.Y."/>
            <person name="Tuskan G.A."/>
            <person name="Young P.W."/>
            <person name="Sanders I.R."/>
            <person name="Henrissat B."/>
            <person name="Rensing S.A."/>
            <person name="Grigoriev I.V."/>
            <person name="Corradi N."/>
            <person name="Roux C."/>
            <person name="Martin F."/>
        </authorList>
    </citation>
    <scope>NUCLEOTIDE SEQUENCE [LARGE SCALE GENOMIC DNA]</scope>
    <source>
        <strain evidence="1 2">DAOM 197198</strain>
    </source>
</reference>
<sequence>MSRRAIRRFIPPGPLPNPRRVRRDLTYLAYDIYEVPNIPAGHPHFGRNGAWCRRELRRELQGLGWRLNVQYSMISRFISVDRGLFQVRQLQTSPNLYWMPYGVRQESMEQSTLSTDNFVVAKSLLNDNREVINSANSNIKVTRRPLKDLNEIQENKSQNLEELVSKLTADKVFINSVIIFNNNPNSHN</sequence>
<proteinExistence type="predicted"/>